<evidence type="ECO:0000256" key="8">
    <source>
        <dbReference type="SAM" id="MobiDB-lite"/>
    </source>
</evidence>
<dbReference type="Pfam" id="PF09815">
    <property type="entry name" value="XK-related"/>
    <property type="match status" value="1"/>
</dbReference>
<reference evidence="9" key="1">
    <citation type="submission" date="2020-08" db="EMBL/GenBank/DDBJ databases">
        <title>Chromosome-level assembly of Southern catfish (Silurus meridionalis) provides insights into visual adaptation to the nocturnal and benthic lifestyles.</title>
        <authorList>
            <person name="Zhang Y."/>
            <person name="Wang D."/>
            <person name="Peng Z."/>
        </authorList>
    </citation>
    <scope>NUCLEOTIDE SEQUENCE</scope>
    <source>
        <strain evidence="9">SWU-2019-XX</strain>
        <tissue evidence="9">Muscle</tissue>
    </source>
</reference>
<dbReference type="GO" id="GO:1902742">
    <property type="term" value="P:apoptotic process involved in development"/>
    <property type="evidence" value="ECO:0007669"/>
    <property type="project" value="TreeGrafter"/>
</dbReference>
<dbReference type="GO" id="GO:0070782">
    <property type="term" value="P:phosphatidylserine exposure on apoptotic cell surface"/>
    <property type="evidence" value="ECO:0007669"/>
    <property type="project" value="TreeGrafter"/>
</dbReference>
<feature type="transmembrane region" description="Helical" evidence="7">
    <location>
        <begin position="417"/>
        <end position="437"/>
    </location>
</feature>
<accession>A0A8T0AU69</accession>
<dbReference type="GO" id="GO:0005886">
    <property type="term" value="C:plasma membrane"/>
    <property type="evidence" value="ECO:0007669"/>
    <property type="project" value="UniProtKB-SubCell"/>
</dbReference>
<evidence type="ECO:0000256" key="7">
    <source>
        <dbReference type="RuleBase" id="RU910716"/>
    </source>
</evidence>
<keyword evidence="5 7" id="KW-1133">Transmembrane helix</keyword>
<evidence type="ECO:0000256" key="1">
    <source>
        <dbReference type="ARBA" id="ARBA00004651"/>
    </source>
</evidence>
<evidence type="ECO:0000256" key="3">
    <source>
        <dbReference type="ARBA" id="ARBA00022475"/>
    </source>
</evidence>
<dbReference type="InterPro" id="IPR050895">
    <property type="entry name" value="XK-related_scramblase"/>
</dbReference>
<evidence type="ECO:0000313" key="9">
    <source>
        <dbReference type="EMBL" id="KAF7695984.1"/>
    </source>
</evidence>
<dbReference type="PANTHER" id="PTHR16024">
    <property type="entry name" value="XK-RELATED PROTEIN"/>
    <property type="match status" value="1"/>
</dbReference>
<keyword evidence="3" id="KW-1003">Cell membrane</keyword>
<dbReference type="GO" id="GO:0043652">
    <property type="term" value="P:engulfment of apoptotic cell"/>
    <property type="evidence" value="ECO:0007669"/>
    <property type="project" value="TreeGrafter"/>
</dbReference>
<evidence type="ECO:0000256" key="6">
    <source>
        <dbReference type="ARBA" id="ARBA00023136"/>
    </source>
</evidence>
<keyword evidence="10" id="KW-1185">Reference proteome</keyword>
<organism evidence="9 10">
    <name type="scientific">Silurus meridionalis</name>
    <name type="common">Southern catfish</name>
    <name type="synonym">Silurus soldatovi meridionalis</name>
    <dbReference type="NCBI Taxonomy" id="175797"/>
    <lineage>
        <taxon>Eukaryota</taxon>
        <taxon>Metazoa</taxon>
        <taxon>Chordata</taxon>
        <taxon>Craniata</taxon>
        <taxon>Vertebrata</taxon>
        <taxon>Euteleostomi</taxon>
        <taxon>Actinopterygii</taxon>
        <taxon>Neopterygii</taxon>
        <taxon>Teleostei</taxon>
        <taxon>Ostariophysi</taxon>
        <taxon>Siluriformes</taxon>
        <taxon>Siluridae</taxon>
        <taxon>Silurus</taxon>
    </lineage>
</organism>
<evidence type="ECO:0000256" key="5">
    <source>
        <dbReference type="ARBA" id="ARBA00022989"/>
    </source>
</evidence>
<evidence type="ECO:0000256" key="2">
    <source>
        <dbReference type="ARBA" id="ARBA00008789"/>
    </source>
</evidence>
<comment type="caution">
    <text evidence="9">The sequence shown here is derived from an EMBL/GenBank/DDBJ whole genome shotgun (WGS) entry which is preliminary data.</text>
</comment>
<keyword evidence="4 7" id="KW-0812">Transmembrane</keyword>
<dbReference type="EMBL" id="JABFDY010000016">
    <property type="protein sequence ID" value="KAF7695984.1"/>
    <property type="molecule type" value="Genomic_DNA"/>
</dbReference>
<comment type="subcellular location">
    <subcellularLocation>
        <location evidence="1">Cell membrane</location>
        <topology evidence="1">Multi-pass membrane protein</topology>
    </subcellularLocation>
    <subcellularLocation>
        <location evidence="7">Membrane</location>
        <topology evidence="7">Multi-pass membrane protein</topology>
    </subcellularLocation>
</comment>
<feature type="region of interest" description="Disordered" evidence="8">
    <location>
        <begin position="507"/>
        <end position="533"/>
    </location>
</feature>
<sequence>MLLDSFKDALSLSLSLSHTHTHTHTHTTHALTQTHTPPMRSHRHTSTHGDTNTRAFPLLHFSLSPPHSLSPPSLLLFAQTNMAAKSDGSAAASAVPSAAACARDKEPEARGILAAPVEREGRSRRHALLDCCWVLCALLVFFCDGATDVWLSADYYARRDYWWFALTLLFAALPSVVVQVLSFRWFVYDYTEEADEDAATVAARSRRRTLGCCRACMWAFQSLVHVLQLGQMWRYIHTLYLGVQNHWYRHCYWRLMFETADVNMLRLLEAFLKSAPQLVLQLSIMIHSKHILPLQGLSTSASLVSLAWMIASYQKVLRDSRDDKLPMSYKAVIVQMLWHLFTIGARTIAFALFASVFQLYFGIFVVAHWCAMTFWIIQGETDFCMSKWEEIIYNMVVGIIYIFCWFNVKEGPARCRLAAYYCVILVENAVLTATWYAYRGPHTSDFYALIIVCVVVCSYALGTFFMFVYYCLLHPDGPVMGSQWSCMEEGIGAIGLGGVGDLGTPLPQPDVVTSPPRTLQRTKDGEREPGDKESCLPVFQVRSISVAPAPSPRTSKTEGPVIRIDLHRKSYPAWDAHFIDRRLRKTILVLENTSPVTPRIQYRSLGSPKEVMEYETTV</sequence>
<dbReference type="InterPro" id="IPR018629">
    <property type="entry name" value="XK-rel"/>
</dbReference>
<protein>
    <recommendedName>
        <fullName evidence="7">XK-related protein</fullName>
    </recommendedName>
</protein>
<feature type="region of interest" description="Disordered" evidence="8">
    <location>
        <begin position="21"/>
        <end position="49"/>
    </location>
</feature>
<dbReference type="AlphaFoldDB" id="A0A8T0AU69"/>
<feature type="transmembrane region" description="Helical" evidence="7">
    <location>
        <begin position="359"/>
        <end position="379"/>
    </location>
</feature>
<comment type="similarity">
    <text evidence="2 7">Belongs to the XK family.</text>
</comment>
<gene>
    <name evidence="9" type="ORF">HF521_006078</name>
</gene>
<evidence type="ECO:0000313" key="10">
    <source>
        <dbReference type="Proteomes" id="UP000606274"/>
    </source>
</evidence>
<feature type="transmembrane region" description="Helical" evidence="7">
    <location>
        <begin position="449"/>
        <end position="472"/>
    </location>
</feature>
<keyword evidence="6 7" id="KW-0472">Membrane</keyword>
<dbReference type="Proteomes" id="UP000606274">
    <property type="component" value="Unassembled WGS sequence"/>
</dbReference>
<dbReference type="PANTHER" id="PTHR16024:SF7">
    <property type="entry name" value="XK-RELATED PROTEIN 7"/>
    <property type="match status" value="1"/>
</dbReference>
<feature type="transmembrane region" description="Helical" evidence="7">
    <location>
        <begin position="331"/>
        <end position="352"/>
    </location>
</feature>
<evidence type="ECO:0000256" key="4">
    <source>
        <dbReference type="ARBA" id="ARBA00022692"/>
    </source>
</evidence>
<feature type="transmembrane region" description="Helical" evidence="7">
    <location>
        <begin position="291"/>
        <end position="311"/>
    </location>
</feature>
<feature type="compositionally biased region" description="Basic and acidic residues" evidence="8">
    <location>
        <begin position="521"/>
        <end position="533"/>
    </location>
</feature>
<proteinExistence type="inferred from homology"/>
<feature type="transmembrane region" description="Helical" evidence="7">
    <location>
        <begin position="127"/>
        <end position="149"/>
    </location>
</feature>
<feature type="transmembrane region" description="Helical" evidence="7">
    <location>
        <begin position="391"/>
        <end position="408"/>
    </location>
</feature>
<feature type="transmembrane region" description="Helical" evidence="7">
    <location>
        <begin position="161"/>
        <end position="181"/>
    </location>
</feature>
<name>A0A8T0AU69_SILME</name>